<keyword evidence="2" id="KW-1185">Reference proteome</keyword>
<dbReference type="RefSeq" id="WP_126774133.1">
    <property type="nucleotide sequence ID" value="NZ_PIPX01000004.1"/>
</dbReference>
<dbReference type="OrthoDB" id="6238336at2"/>
<evidence type="ECO:0000313" key="2">
    <source>
        <dbReference type="Proteomes" id="UP000287649"/>
    </source>
</evidence>
<comment type="caution">
    <text evidence="1">The sequence shown here is derived from an EMBL/GenBank/DDBJ whole genome shotgun (WGS) entry which is preliminary data.</text>
</comment>
<dbReference type="AlphaFoldDB" id="A0A432XST0"/>
<protein>
    <submittedName>
        <fullName evidence="1">Uncharacterized protein</fullName>
    </submittedName>
</protein>
<dbReference type="Proteomes" id="UP000287649">
    <property type="component" value="Unassembled WGS sequence"/>
</dbReference>
<gene>
    <name evidence="1" type="ORF">CWI70_12195</name>
</gene>
<sequence>MLAVDLPSEWQAEVWSTQATSSVWRLALAQTPRLEQLNCQTMTINALLSWCEKDSSLWLMQQLNGVYWLTEYRRTSLSKSVVRSDWRGTRLQQFSAQGQTVAIYQNNYHPKQLERYLKLRHSGRHPIVTELSHGRFYVSLQKPSEDIFVYARTQGTLLVSAQRH</sequence>
<proteinExistence type="predicted"/>
<organism evidence="1 2">
    <name type="scientific">Pseudidiomarina homiensis</name>
    <dbReference type="NCBI Taxonomy" id="364198"/>
    <lineage>
        <taxon>Bacteria</taxon>
        <taxon>Pseudomonadati</taxon>
        <taxon>Pseudomonadota</taxon>
        <taxon>Gammaproteobacteria</taxon>
        <taxon>Alteromonadales</taxon>
        <taxon>Idiomarinaceae</taxon>
        <taxon>Pseudidiomarina</taxon>
    </lineage>
</organism>
<accession>A0A432XST0</accession>
<dbReference type="EMBL" id="PIPX01000004">
    <property type="protein sequence ID" value="RUO51778.1"/>
    <property type="molecule type" value="Genomic_DNA"/>
</dbReference>
<name>A0A432XST0_9GAMM</name>
<reference evidence="2" key="1">
    <citation type="journal article" date="2018" name="Front. Microbiol.">
        <title>Genome-Based Analysis Reveals the Taxonomy and Diversity of the Family Idiomarinaceae.</title>
        <authorList>
            <person name="Liu Y."/>
            <person name="Lai Q."/>
            <person name="Shao Z."/>
        </authorList>
    </citation>
    <scope>NUCLEOTIDE SEQUENCE [LARGE SCALE GENOMIC DNA]</scope>
    <source>
        <strain evidence="2">PO-M2</strain>
    </source>
</reference>
<evidence type="ECO:0000313" key="1">
    <source>
        <dbReference type="EMBL" id="RUO51778.1"/>
    </source>
</evidence>